<comment type="caution">
    <text evidence="1">The sequence shown here is derived from an EMBL/GenBank/DDBJ whole genome shotgun (WGS) entry which is preliminary data.</text>
</comment>
<dbReference type="Proteomes" id="UP001060085">
    <property type="component" value="Linkage Group LG06"/>
</dbReference>
<gene>
    <name evidence="1" type="ORF">M9H77_28378</name>
</gene>
<accession>A0ACC0AH35</accession>
<sequence length="154" mass="17736">MDVKHMLFGSNEGGGFCSRHFSERLSATCVPYDRSGLLKRQALPGRAQLASTRSDEHYSRPDETRRLTRRESTGTITDVNMIKEQSMKVLPDEREQLARTLKGHRFVDTVWEAEAKPPIYTGDAEDVEERFLEMSSKELYMFLMLKRSIAQSFL</sequence>
<evidence type="ECO:0000313" key="1">
    <source>
        <dbReference type="EMBL" id="KAI5659585.1"/>
    </source>
</evidence>
<organism evidence="1 2">
    <name type="scientific">Catharanthus roseus</name>
    <name type="common">Madagascar periwinkle</name>
    <name type="synonym">Vinca rosea</name>
    <dbReference type="NCBI Taxonomy" id="4058"/>
    <lineage>
        <taxon>Eukaryota</taxon>
        <taxon>Viridiplantae</taxon>
        <taxon>Streptophyta</taxon>
        <taxon>Embryophyta</taxon>
        <taxon>Tracheophyta</taxon>
        <taxon>Spermatophyta</taxon>
        <taxon>Magnoliopsida</taxon>
        <taxon>eudicotyledons</taxon>
        <taxon>Gunneridae</taxon>
        <taxon>Pentapetalae</taxon>
        <taxon>asterids</taxon>
        <taxon>lamiids</taxon>
        <taxon>Gentianales</taxon>
        <taxon>Apocynaceae</taxon>
        <taxon>Rauvolfioideae</taxon>
        <taxon>Vinceae</taxon>
        <taxon>Catharanthinae</taxon>
        <taxon>Catharanthus</taxon>
    </lineage>
</organism>
<dbReference type="EMBL" id="CM044706">
    <property type="protein sequence ID" value="KAI5659585.1"/>
    <property type="molecule type" value="Genomic_DNA"/>
</dbReference>
<proteinExistence type="predicted"/>
<protein>
    <submittedName>
        <fullName evidence="1">Uncharacterized protein</fullName>
    </submittedName>
</protein>
<name>A0ACC0AH35_CATRO</name>
<reference evidence="2" key="1">
    <citation type="journal article" date="2023" name="Nat. Plants">
        <title>Single-cell RNA sequencing provides a high-resolution roadmap for understanding the multicellular compartmentation of specialized metabolism.</title>
        <authorList>
            <person name="Sun S."/>
            <person name="Shen X."/>
            <person name="Li Y."/>
            <person name="Li Y."/>
            <person name="Wang S."/>
            <person name="Li R."/>
            <person name="Zhang H."/>
            <person name="Shen G."/>
            <person name="Guo B."/>
            <person name="Wei J."/>
            <person name="Xu J."/>
            <person name="St-Pierre B."/>
            <person name="Chen S."/>
            <person name="Sun C."/>
        </authorList>
    </citation>
    <scope>NUCLEOTIDE SEQUENCE [LARGE SCALE GENOMIC DNA]</scope>
</reference>
<keyword evidence="2" id="KW-1185">Reference proteome</keyword>
<evidence type="ECO:0000313" key="2">
    <source>
        <dbReference type="Proteomes" id="UP001060085"/>
    </source>
</evidence>